<evidence type="ECO:0000256" key="2">
    <source>
        <dbReference type="ARBA" id="ARBA00022840"/>
    </source>
</evidence>
<dbReference type="InterPro" id="IPR000792">
    <property type="entry name" value="Tscrpt_reg_LuxR_C"/>
</dbReference>
<gene>
    <name evidence="4" type="ORF">HNR30_003917</name>
</gene>
<dbReference type="Gene3D" id="3.40.50.300">
    <property type="entry name" value="P-loop containing nucleotide triphosphate hydrolases"/>
    <property type="match status" value="1"/>
</dbReference>
<keyword evidence="2" id="KW-0067">ATP-binding</keyword>
<dbReference type="InterPro" id="IPR041664">
    <property type="entry name" value="AAA_16"/>
</dbReference>
<keyword evidence="1" id="KW-0547">Nucleotide-binding</keyword>
<dbReference type="Proteomes" id="UP000530928">
    <property type="component" value="Unassembled WGS sequence"/>
</dbReference>
<organism evidence="4 5">
    <name type="scientific">Nonomuraea soli</name>
    <dbReference type="NCBI Taxonomy" id="1032476"/>
    <lineage>
        <taxon>Bacteria</taxon>
        <taxon>Bacillati</taxon>
        <taxon>Actinomycetota</taxon>
        <taxon>Actinomycetes</taxon>
        <taxon>Streptosporangiales</taxon>
        <taxon>Streptosporangiaceae</taxon>
        <taxon>Nonomuraea</taxon>
    </lineage>
</organism>
<dbReference type="SUPFAM" id="SSF52540">
    <property type="entry name" value="P-loop containing nucleoside triphosphate hydrolases"/>
    <property type="match status" value="1"/>
</dbReference>
<proteinExistence type="predicted"/>
<keyword evidence="5" id="KW-1185">Reference proteome</keyword>
<dbReference type="Gene3D" id="1.10.10.10">
    <property type="entry name" value="Winged helix-like DNA-binding domain superfamily/Winged helix DNA-binding domain"/>
    <property type="match status" value="1"/>
</dbReference>
<keyword evidence="4" id="KW-0238">DNA-binding</keyword>
<dbReference type="PANTHER" id="PTHR16305">
    <property type="entry name" value="TESTICULAR SOLUBLE ADENYLYL CYCLASE"/>
    <property type="match status" value="1"/>
</dbReference>
<evidence type="ECO:0000256" key="1">
    <source>
        <dbReference type="ARBA" id="ARBA00022741"/>
    </source>
</evidence>
<feature type="domain" description="HTH luxR-type" evidence="3">
    <location>
        <begin position="847"/>
        <end position="908"/>
    </location>
</feature>
<dbReference type="AlphaFoldDB" id="A0A7W0CK08"/>
<dbReference type="PRINTS" id="PR00038">
    <property type="entry name" value="HTHLUXR"/>
</dbReference>
<accession>A0A7W0CK08</accession>
<dbReference type="GO" id="GO:0005524">
    <property type="term" value="F:ATP binding"/>
    <property type="evidence" value="ECO:0007669"/>
    <property type="project" value="UniProtKB-KW"/>
</dbReference>
<dbReference type="GO" id="GO:0006355">
    <property type="term" value="P:regulation of DNA-templated transcription"/>
    <property type="evidence" value="ECO:0007669"/>
    <property type="project" value="InterPro"/>
</dbReference>
<dbReference type="InterPro" id="IPR016032">
    <property type="entry name" value="Sig_transdc_resp-reg_C-effctor"/>
</dbReference>
<evidence type="ECO:0000313" key="4">
    <source>
        <dbReference type="EMBL" id="MBA2892563.1"/>
    </source>
</evidence>
<dbReference type="InterPro" id="IPR036388">
    <property type="entry name" value="WH-like_DNA-bd_sf"/>
</dbReference>
<evidence type="ECO:0000313" key="5">
    <source>
        <dbReference type="Proteomes" id="UP000530928"/>
    </source>
</evidence>
<dbReference type="SUPFAM" id="SSF46894">
    <property type="entry name" value="C-terminal effector domain of the bipartite response regulators"/>
    <property type="match status" value="1"/>
</dbReference>
<comment type="caution">
    <text evidence="4">The sequence shown here is derived from an EMBL/GenBank/DDBJ whole genome shotgun (WGS) entry which is preliminary data.</text>
</comment>
<dbReference type="RefSeq" id="WP_181611320.1">
    <property type="nucleotide sequence ID" value="NZ_BAABAM010000003.1"/>
</dbReference>
<protein>
    <submittedName>
        <fullName evidence="4">DNA-binding CsgD family transcriptional regulator</fullName>
    </submittedName>
</protein>
<dbReference type="PANTHER" id="PTHR16305:SF35">
    <property type="entry name" value="TRANSCRIPTIONAL ACTIVATOR DOMAIN"/>
    <property type="match status" value="1"/>
</dbReference>
<dbReference type="SMART" id="SM00421">
    <property type="entry name" value="HTH_LUXR"/>
    <property type="match status" value="1"/>
</dbReference>
<evidence type="ECO:0000259" key="3">
    <source>
        <dbReference type="PROSITE" id="PS50043"/>
    </source>
</evidence>
<dbReference type="InterPro" id="IPR027417">
    <property type="entry name" value="P-loop_NTPase"/>
</dbReference>
<dbReference type="GO" id="GO:0003677">
    <property type="term" value="F:DNA binding"/>
    <property type="evidence" value="ECO:0007669"/>
    <property type="project" value="UniProtKB-KW"/>
</dbReference>
<dbReference type="Pfam" id="PF13191">
    <property type="entry name" value="AAA_16"/>
    <property type="match status" value="1"/>
</dbReference>
<reference evidence="4 5" key="1">
    <citation type="submission" date="2020-07" db="EMBL/GenBank/DDBJ databases">
        <title>Genomic Encyclopedia of Type Strains, Phase IV (KMG-IV): sequencing the most valuable type-strain genomes for metagenomic binning, comparative biology and taxonomic classification.</title>
        <authorList>
            <person name="Goeker M."/>
        </authorList>
    </citation>
    <scope>NUCLEOTIDE SEQUENCE [LARGE SCALE GENOMIC DNA]</scope>
    <source>
        <strain evidence="4 5">DSM 45533</strain>
    </source>
</reference>
<sequence length="908" mass="96668">MLFGRDDEMTALTGMLDRARGGESSALVIIGQPGIGKTALLDYAAQAATGLRVLRGTAIESETELPYAALHLLLKPLLPYADKLPERLGTALLGAFGLAPEGAGDPFLVGLAVLTLLSELAEESPLLCLVDDAQWLDQASSEALLFAARRLEGEGIVLIFARRETGHEAPVRGLPSMRLEGLDPRSAAELLEAQGTKVGAALAARIHSETEGNPLALIELPALLATDFARDSYLVRPVQLTGRVREAFHQQVRSLPEATGTLMLVAAAGGTGDLSVLLRAAGRLGAGVADLHPAEERGLVSIDGAQQLIFRHPLIRAATYHGATTSARLAVHAALAEALDAPEHADRRAWHLALAATGPDERVAVELEKTAARAAARIGHAAAAAAYERAAQLGTDHGAIGRRLTFAAEAAVAHGAFGRAGGLAQQARERTSDPVLIARLDQIRAIGGLAQGELRVAHDILAEGARSIAELAPQRAFWMLMEALHCAWFLPLDVELLGASIDRLGTLALDPDDPLLALVWLLRWDTAMALERDTADFPPIAGLMDAARRGSGAGGQRGLVSAAGCALLVAQDEPSREMASTLVEQSRAQGTITWLAPGLAYLAEAELFLGRHREVHVHLAEASGVARDTGQLQWLNHINGVTAYLAAVQGAEETCLAHVEEALSGATAGAGSVGIVWAQWGRAMLDLSLGRMEAALSRFEEMARGPRRHLIPGVRSLTDHVEAAVRAGRPELAAEPYSRFAGYARRMSQPALDALERRCLALQSPDDEAERLYLDALALHDADSRQFEHARTRLLYGEWLRRGRRKSHARGFLEAALEAFTALGAAPWAQRARAELAATGAVAPHGATDLFASLTPQELQIVRLAAQGMSNRDIAAQLFLSPKTVAYHLYKAYPKLGVSSRGELSEVR</sequence>
<dbReference type="GO" id="GO:0005737">
    <property type="term" value="C:cytoplasm"/>
    <property type="evidence" value="ECO:0007669"/>
    <property type="project" value="TreeGrafter"/>
</dbReference>
<dbReference type="GO" id="GO:0004016">
    <property type="term" value="F:adenylate cyclase activity"/>
    <property type="evidence" value="ECO:0007669"/>
    <property type="project" value="TreeGrafter"/>
</dbReference>
<name>A0A7W0CK08_9ACTN</name>
<dbReference type="Pfam" id="PF00196">
    <property type="entry name" value="GerE"/>
    <property type="match status" value="1"/>
</dbReference>
<dbReference type="EMBL" id="JACDUR010000004">
    <property type="protein sequence ID" value="MBA2892563.1"/>
    <property type="molecule type" value="Genomic_DNA"/>
</dbReference>
<dbReference type="CDD" id="cd06170">
    <property type="entry name" value="LuxR_C_like"/>
    <property type="match status" value="1"/>
</dbReference>
<dbReference type="PROSITE" id="PS50043">
    <property type="entry name" value="HTH_LUXR_2"/>
    <property type="match status" value="1"/>
</dbReference>